<feature type="transmembrane region" description="Helical" evidence="1">
    <location>
        <begin position="113"/>
        <end position="134"/>
    </location>
</feature>
<dbReference type="Gene3D" id="3.40.50.1820">
    <property type="entry name" value="alpha/beta hydrolase"/>
    <property type="match status" value="1"/>
</dbReference>
<sequence length="784" mass="86956">MWRRLGNWLSRRFKLRLARDGRLSMAAASSLALFGAIAIAASVPGMPTGLGLWTDMLFMLLLHSIVMWAVCYGITFLFSLLYLPLPRRLAAIYLYVVLEAYIILYYMEWGILLSLSFAIAYASLALLAGLLSAAAMRSGRSRMMRWGAVSAAAVLLGTSSAALVAWSPSDAAPPRVQGVEDVADEVSTASTASIIPIAAEDPSATGEHEIISLSYGSGRDKHRKRFGSEVDKIAAPVDASSIITKWPKKKEWFWGFDQHELPINGTVWMPKENGKFPLVFIVHGNHLMEHFSDEGYAYLGELLASRGMIVTSVDANFLNYSVWSGIPNDDMKARAWLMLQHLRQFLQWDQSDNDVFAGKIDWNNIAMIGHSRGGQAVAMAADRESWFADDSSLKLLEGVSIKSVVAIAPTDKRVDSKSASLSNVNYLTIQGARDADVNHFYGSRQYNRTAFDETGYFKSSLYIEDANHSRFNSDWGSMDEKWPGGLMLNDRNMLSGEEQRHIAKVYISAFLESTLLANQSYMPLFQDYRTGMAWLPDTGYVNRYEGAEFVAIERFEGTDTCIDHASATGMASWMSQAAVNRNGASKGTNGVELGWSEAGAEYTFRLTSEAERQLVSLEGGSLMFSLMNMEYDLVSGRPGEDGDQALDEKEQGKCYPPLPELLPQLPPLPEVEIVLIMRNGEEYAVRLQNLAPVQPPYYTAFMRLSWLDDIVKDEKYERPAEAVFQTFVLPLALFAAEDGNAPGQLAPSSIQEITFRFHSGPGKVMLDDIGFQPQGGTYVHYSET</sequence>
<evidence type="ECO:0000256" key="1">
    <source>
        <dbReference type="SAM" id="Phobius"/>
    </source>
</evidence>
<keyword evidence="1" id="KW-0472">Membrane</keyword>
<accession>A0ABW3HMF6</accession>
<dbReference type="EMBL" id="JBHTJZ010000005">
    <property type="protein sequence ID" value="MFD0958661.1"/>
    <property type="molecule type" value="Genomic_DNA"/>
</dbReference>
<keyword evidence="3" id="KW-1185">Reference proteome</keyword>
<evidence type="ECO:0000313" key="2">
    <source>
        <dbReference type="EMBL" id="MFD0958661.1"/>
    </source>
</evidence>
<dbReference type="InterPro" id="IPR017395">
    <property type="entry name" value="Chlorophyllase-like"/>
</dbReference>
<feature type="transmembrane region" description="Helical" evidence="1">
    <location>
        <begin position="56"/>
        <end position="83"/>
    </location>
</feature>
<keyword evidence="2" id="KW-0378">Hydrolase</keyword>
<proteinExistence type="predicted"/>
<feature type="transmembrane region" description="Helical" evidence="1">
    <location>
        <begin position="146"/>
        <end position="166"/>
    </location>
</feature>
<evidence type="ECO:0000313" key="3">
    <source>
        <dbReference type="Proteomes" id="UP001596989"/>
    </source>
</evidence>
<gene>
    <name evidence="2" type="ORF">ACFQ2I_04595</name>
</gene>
<keyword evidence="1" id="KW-0812">Transmembrane</keyword>
<dbReference type="PANTHER" id="PTHR33428">
    <property type="entry name" value="CHLOROPHYLLASE-2, CHLOROPLASTIC"/>
    <property type="match status" value="1"/>
</dbReference>
<comment type="caution">
    <text evidence="2">The sequence shown here is derived from an EMBL/GenBank/DDBJ whole genome shotgun (WGS) entry which is preliminary data.</text>
</comment>
<name>A0ABW3HMF6_9BACL</name>
<reference evidence="3" key="1">
    <citation type="journal article" date="2019" name="Int. J. Syst. Evol. Microbiol.">
        <title>The Global Catalogue of Microorganisms (GCM) 10K type strain sequencing project: providing services to taxonomists for standard genome sequencing and annotation.</title>
        <authorList>
            <consortium name="The Broad Institute Genomics Platform"/>
            <consortium name="The Broad Institute Genome Sequencing Center for Infectious Disease"/>
            <person name="Wu L."/>
            <person name="Ma J."/>
        </authorList>
    </citation>
    <scope>NUCLEOTIDE SEQUENCE [LARGE SCALE GENOMIC DNA]</scope>
    <source>
        <strain evidence="3">CCUG 59129</strain>
    </source>
</reference>
<dbReference type="Pfam" id="PF07224">
    <property type="entry name" value="Chlorophyllase"/>
    <property type="match status" value="1"/>
</dbReference>
<dbReference type="RefSeq" id="WP_377562476.1">
    <property type="nucleotide sequence ID" value="NZ_JBHTJZ010000005.1"/>
</dbReference>
<protein>
    <submittedName>
        <fullName evidence="2">Alpha/beta hydrolase family protein</fullName>
    </submittedName>
</protein>
<feature type="transmembrane region" description="Helical" evidence="1">
    <location>
        <begin position="90"/>
        <end position="107"/>
    </location>
</feature>
<dbReference type="GO" id="GO:0016787">
    <property type="term" value="F:hydrolase activity"/>
    <property type="evidence" value="ECO:0007669"/>
    <property type="project" value="UniProtKB-KW"/>
</dbReference>
<dbReference type="SUPFAM" id="SSF53474">
    <property type="entry name" value="alpha/beta-Hydrolases"/>
    <property type="match status" value="1"/>
</dbReference>
<dbReference type="PANTHER" id="PTHR33428:SF14">
    <property type="entry name" value="CARBOXYLESTERASE TYPE B DOMAIN-CONTAINING PROTEIN"/>
    <property type="match status" value="1"/>
</dbReference>
<dbReference type="InterPro" id="IPR029058">
    <property type="entry name" value="AB_hydrolase_fold"/>
</dbReference>
<dbReference type="Proteomes" id="UP001596989">
    <property type="component" value="Unassembled WGS sequence"/>
</dbReference>
<organism evidence="2 3">
    <name type="scientific">Paenibacillus chungangensis</name>
    <dbReference type="NCBI Taxonomy" id="696535"/>
    <lineage>
        <taxon>Bacteria</taxon>
        <taxon>Bacillati</taxon>
        <taxon>Bacillota</taxon>
        <taxon>Bacilli</taxon>
        <taxon>Bacillales</taxon>
        <taxon>Paenibacillaceae</taxon>
        <taxon>Paenibacillus</taxon>
    </lineage>
</organism>
<keyword evidence="1" id="KW-1133">Transmembrane helix</keyword>